<accession>A0A2W7PS41</accession>
<keyword evidence="3" id="KW-1185">Reference proteome</keyword>
<feature type="compositionally biased region" description="Basic and acidic residues" evidence="1">
    <location>
        <begin position="223"/>
        <end position="239"/>
    </location>
</feature>
<evidence type="ECO:0000313" key="3">
    <source>
        <dbReference type="Proteomes" id="UP000248916"/>
    </source>
</evidence>
<comment type="caution">
    <text evidence="2">The sequence shown here is derived from an EMBL/GenBank/DDBJ whole genome shotgun (WGS) entry which is preliminary data.</text>
</comment>
<organism evidence="2 3">
    <name type="scientific">Palleronia aestuarii</name>
    <dbReference type="NCBI Taxonomy" id="568105"/>
    <lineage>
        <taxon>Bacteria</taxon>
        <taxon>Pseudomonadati</taxon>
        <taxon>Pseudomonadota</taxon>
        <taxon>Alphaproteobacteria</taxon>
        <taxon>Rhodobacterales</taxon>
        <taxon>Roseobacteraceae</taxon>
        <taxon>Palleronia</taxon>
    </lineage>
</organism>
<evidence type="ECO:0000256" key="1">
    <source>
        <dbReference type="SAM" id="MobiDB-lite"/>
    </source>
</evidence>
<name>A0A2W7PS41_9RHOB</name>
<dbReference type="Proteomes" id="UP000248916">
    <property type="component" value="Unassembled WGS sequence"/>
</dbReference>
<dbReference type="OrthoDB" id="8910986at2"/>
<gene>
    <name evidence="2" type="ORF">LX81_03656</name>
</gene>
<feature type="region of interest" description="Disordered" evidence="1">
    <location>
        <begin position="223"/>
        <end position="245"/>
    </location>
</feature>
<sequence>MSTEPILTLHKAYAPAPDIKPAEKGAAGTMPAAAFQYCEAMRRAASTGWYVYPPKEMSLYFDGYESFIHDDGDWIPIKSLPFEQAFRDRWNASAPEHLKGFDPPFVSDLFVPGAVQIWSGYFVQTRPGWSLHVRGPVNFGARSAITHYEGIVDTDDYAPSPLFINFKIVKTDVEVHLPTGRPLFQVMPVYRAQDPRSAHSFATHDIFASDADFAWEAMGRTIRPVEKGPDDRPGRYAAERRRRKE</sequence>
<evidence type="ECO:0000313" key="2">
    <source>
        <dbReference type="EMBL" id="PZX12249.1"/>
    </source>
</evidence>
<dbReference type="AlphaFoldDB" id="A0A2W7PS41"/>
<reference evidence="2 3" key="1">
    <citation type="submission" date="2018-06" db="EMBL/GenBank/DDBJ databases">
        <title>Genomic Encyclopedia of Archaeal and Bacterial Type Strains, Phase II (KMG-II): from individual species to whole genera.</title>
        <authorList>
            <person name="Goeker M."/>
        </authorList>
    </citation>
    <scope>NUCLEOTIDE SEQUENCE [LARGE SCALE GENOMIC DNA]</scope>
    <source>
        <strain evidence="2 3">DSM 22009</strain>
    </source>
</reference>
<dbReference type="EMBL" id="QKZL01000025">
    <property type="protein sequence ID" value="PZX12249.1"/>
    <property type="molecule type" value="Genomic_DNA"/>
</dbReference>
<dbReference type="InterPro" id="IPR045709">
    <property type="entry name" value="DUF6065"/>
</dbReference>
<dbReference type="Pfam" id="PF19541">
    <property type="entry name" value="DUF6065"/>
    <property type="match status" value="1"/>
</dbReference>
<dbReference type="RefSeq" id="WP_111538686.1">
    <property type="nucleotide sequence ID" value="NZ_QKZL01000025.1"/>
</dbReference>
<proteinExistence type="predicted"/>
<protein>
    <submittedName>
        <fullName evidence="2">Uncharacterized protein</fullName>
    </submittedName>
</protein>